<feature type="non-terminal residue" evidence="1">
    <location>
        <position position="75"/>
    </location>
</feature>
<dbReference type="AlphaFoldDB" id="X1IT54"/>
<name>X1IT54_9ZZZZ</name>
<proteinExistence type="predicted"/>
<organism evidence="1">
    <name type="scientific">marine sediment metagenome</name>
    <dbReference type="NCBI Taxonomy" id="412755"/>
    <lineage>
        <taxon>unclassified sequences</taxon>
        <taxon>metagenomes</taxon>
        <taxon>ecological metagenomes</taxon>
    </lineage>
</organism>
<reference evidence="1" key="1">
    <citation type="journal article" date="2014" name="Front. Microbiol.">
        <title>High frequency of phylogenetically diverse reductive dehalogenase-homologous genes in deep subseafloor sedimentary metagenomes.</title>
        <authorList>
            <person name="Kawai M."/>
            <person name="Futagami T."/>
            <person name="Toyoda A."/>
            <person name="Takaki Y."/>
            <person name="Nishi S."/>
            <person name="Hori S."/>
            <person name="Arai W."/>
            <person name="Tsubouchi T."/>
            <person name="Morono Y."/>
            <person name="Uchiyama I."/>
            <person name="Ito T."/>
            <person name="Fujiyama A."/>
            <person name="Inagaki F."/>
            <person name="Takami H."/>
        </authorList>
    </citation>
    <scope>NUCLEOTIDE SEQUENCE</scope>
    <source>
        <strain evidence="1">Expedition CK06-06</strain>
    </source>
</reference>
<accession>X1IT54</accession>
<protein>
    <submittedName>
        <fullName evidence="1">Uncharacterized protein</fullName>
    </submittedName>
</protein>
<gene>
    <name evidence="1" type="ORF">S03H2_56121</name>
</gene>
<sequence>MTFRCPNCGFTSRETRYGDWIKDKAGYEAFWEDKPINVKLAIEDYFSLNARDPKKYILNFTADHNEVEWPNVKRV</sequence>
<comment type="caution">
    <text evidence="1">The sequence shown here is derived from an EMBL/GenBank/DDBJ whole genome shotgun (WGS) entry which is preliminary data.</text>
</comment>
<evidence type="ECO:0000313" key="1">
    <source>
        <dbReference type="EMBL" id="GAH85616.1"/>
    </source>
</evidence>
<dbReference type="EMBL" id="BARU01035893">
    <property type="protein sequence ID" value="GAH85616.1"/>
    <property type="molecule type" value="Genomic_DNA"/>
</dbReference>